<reference evidence="1 2" key="1">
    <citation type="journal article" date="2023" name="Plants (Basel)">
        <title>Bridging the Gap: Combining Genomics and Transcriptomics Approaches to Understand Stylosanthes scabra, an Orphan Legume from the Brazilian Caatinga.</title>
        <authorList>
            <person name="Ferreira-Neto J.R.C."/>
            <person name="da Silva M.D."/>
            <person name="Binneck E."/>
            <person name="de Melo N.F."/>
            <person name="da Silva R.H."/>
            <person name="de Melo A.L.T.M."/>
            <person name="Pandolfi V."/>
            <person name="Bustamante F.O."/>
            <person name="Brasileiro-Vidal A.C."/>
            <person name="Benko-Iseppon A.M."/>
        </authorList>
    </citation>
    <scope>NUCLEOTIDE SEQUENCE [LARGE SCALE GENOMIC DNA]</scope>
    <source>
        <tissue evidence="1">Leaves</tissue>
    </source>
</reference>
<evidence type="ECO:0000313" key="2">
    <source>
        <dbReference type="Proteomes" id="UP001341840"/>
    </source>
</evidence>
<accession>A0ABU6SMD8</accession>
<sequence length="50" mass="5424">MAAAMDSPPLISVVEVETMAFFMGLNLAAQRGNSLKQIKGRSILLDCTKR</sequence>
<keyword evidence="2" id="KW-1185">Reference proteome</keyword>
<proteinExistence type="predicted"/>
<dbReference type="Proteomes" id="UP001341840">
    <property type="component" value="Unassembled WGS sequence"/>
</dbReference>
<protein>
    <submittedName>
        <fullName evidence="1">Uncharacterized protein</fullName>
    </submittedName>
</protein>
<evidence type="ECO:0000313" key="1">
    <source>
        <dbReference type="EMBL" id="MED6137254.1"/>
    </source>
</evidence>
<dbReference type="EMBL" id="JASCZI010061018">
    <property type="protein sequence ID" value="MED6137254.1"/>
    <property type="molecule type" value="Genomic_DNA"/>
</dbReference>
<gene>
    <name evidence="1" type="ORF">PIB30_063412</name>
</gene>
<name>A0ABU6SMD8_9FABA</name>
<comment type="caution">
    <text evidence="1">The sequence shown here is derived from an EMBL/GenBank/DDBJ whole genome shotgun (WGS) entry which is preliminary data.</text>
</comment>
<organism evidence="1 2">
    <name type="scientific">Stylosanthes scabra</name>
    <dbReference type="NCBI Taxonomy" id="79078"/>
    <lineage>
        <taxon>Eukaryota</taxon>
        <taxon>Viridiplantae</taxon>
        <taxon>Streptophyta</taxon>
        <taxon>Embryophyta</taxon>
        <taxon>Tracheophyta</taxon>
        <taxon>Spermatophyta</taxon>
        <taxon>Magnoliopsida</taxon>
        <taxon>eudicotyledons</taxon>
        <taxon>Gunneridae</taxon>
        <taxon>Pentapetalae</taxon>
        <taxon>rosids</taxon>
        <taxon>fabids</taxon>
        <taxon>Fabales</taxon>
        <taxon>Fabaceae</taxon>
        <taxon>Papilionoideae</taxon>
        <taxon>50 kb inversion clade</taxon>
        <taxon>dalbergioids sensu lato</taxon>
        <taxon>Dalbergieae</taxon>
        <taxon>Pterocarpus clade</taxon>
        <taxon>Stylosanthes</taxon>
    </lineage>
</organism>